<gene>
    <name evidence="1" type="ORF">CRENPOLYSF1_1530002</name>
</gene>
<dbReference type="EMBL" id="FUKI01000061">
    <property type="protein sequence ID" value="SJM90710.1"/>
    <property type="molecule type" value="Genomic_DNA"/>
</dbReference>
<keyword evidence="2" id="KW-1185">Reference proteome</keyword>
<dbReference type="RefSeq" id="WP_087142658.1">
    <property type="nucleotide sequence ID" value="NZ_FUKI01000061.1"/>
</dbReference>
<sequence length="255" mass="27106">MSKRNLNPVRSQQQSLKKPVNVKKAVFIAATIISLTGVTSTAHAWYANCWGVIRGTPGNDFISQTVGSGWGGIFAQSNANQNECNVRVTDWAGGKNRQDVANAACASGQPNNSTIRAWSSVGTSGWRSSHWFGILTNIPASTVRTYVCPAGSINLVASLSLPVTNPSTFNMGGVASMITLPYDTLPTQGHCMKLAVAYTLLPSIIPPARGTKIGGGNNTNGYDSNAPWGYAWDREAHQRVAPIAVDTVTPAQCHF</sequence>
<protein>
    <submittedName>
        <fullName evidence="1">Uncharacterized protein</fullName>
    </submittedName>
</protein>
<dbReference type="AlphaFoldDB" id="A0A1R4H4F9"/>
<proteinExistence type="predicted"/>
<organism evidence="1 2">
    <name type="scientific">Crenothrix polyspora</name>
    <dbReference type="NCBI Taxonomy" id="360316"/>
    <lineage>
        <taxon>Bacteria</taxon>
        <taxon>Pseudomonadati</taxon>
        <taxon>Pseudomonadota</taxon>
        <taxon>Gammaproteobacteria</taxon>
        <taxon>Methylococcales</taxon>
        <taxon>Crenotrichaceae</taxon>
        <taxon>Crenothrix</taxon>
    </lineage>
</organism>
<evidence type="ECO:0000313" key="2">
    <source>
        <dbReference type="Proteomes" id="UP000195667"/>
    </source>
</evidence>
<reference evidence="2" key="1">
    <citation type="submission" date="2017-02" db="EMBL/GenBank/DDBJ databases">
        <authorList>
            <person name="Daims H."/>
        </authorList>
    </citation>
    <scope>NUCLEOTIDE SEQUENCE [LARGE SCALE GENOMIC DNA]</scope>
</reference>
<accession>A0A1R4H4F9</accession>
<evidence type="ECO:0000313" key="1">
    <source>
        <dbReference type="EMBL" id="SJM90710.1"/>
    </source>
</evidence>
<name>A0A1R4H4F9_9GAMM</name>
<dbReference type="Proteomes" id="UP000195667">
    <property type="component" value="Unassembled WGS sequence"/>
</dbReference>